<accession>A0AB36P5R2</accession>
<dbReference type="EMBL" id="MUHB01000003">
    <property type="protein sequence ID" value="OXB07750.1"/>
    <property type="molecule type" value="Genomic_DNA"/>
</dbReference>
<gene>
    <name evidence="1" type="ORF">B0A72_02475</name>
</gene>
<protein>
    <submittedName>
        <fullName evidence="1">Uncharacterized protein</fullName>
    </submittedName>
</protein>
<reference evidence="1 2" key="1">
    <citation type="submission" date="2016-11" db="EMBL/GenBank/DDBJ databases">
        <title>Whole genomes of Flavobacteriaceae.</title>
        <authorList>
            <person name="Stine C."/>
            <person name="Li C."/>
            <person name="Tadesse D."/>
        </authorList>
    </citation>
    <scope>NUCLEOTIDE SEQUENCE [LARGE SCALE GENOMIC DNA]</scope>
    <source>
        <strain evidence="1 2">ATCC 19366</strain>
    </source>
</reference>
<evidence type="ECO:0000313" key="1">
    <source>
        <dbReference type="EMBL" id="OXB07750.1"/>
    </source>
</evidence>
<dbReference type="Proteomes" id="UP000198431">
    <property type="component" value="Unassembled WGS sequence"/>
</dbReference>
<sequence>MAGVASENQLPYITAYRYMLMSSIELNLWCEQAVNDVVLKLELLALQSGLSLQAVAVDPERVDRHLGLSPRRLKSYCIFDIVRTDHAAGLYTNN</sequence>
<comment type="caution">
    <text evidence="1">The sequence shown here is derived from an EMBL/GenBank/DDBJ whole genome shotgun (WGS) entry which is preliminary data.</text>
</comment>
<evidence type="ECO:0000313" key="2">
    <source>
        <dbReference type="Proteomes" id="UP000198431"/>
    </source>
</evidence>
<name>A0AB36P5R2_9FLAO</name>
<dbReference type="AlphaFoldDB" id="A0AB36P5R2"/>
<organism evidence="1 2">
    <name type="scientific">Flavobacterium pectinovorum</name>
    <dbReference type="NCBI Taxonomy" id="29533"/>
    <lineage>
        <taxon>Bacteria</taxon>
        <taxon>Pseudomonadati</taxon>
        <taxon>Bacteroidota</taxon>
        <taxon>Flavobacteriia</taxon>
        <taxon>Flavobacteriales</taxon>
        <taxon>Flavobacteriaceae</taxon>
        <taxon>Flavobacterium</taxon>
    </lineage>
</organism>
<proteinExistence type="predicted"/>